<evidence type="ECO:0000313" key="2">
    <source>
        <dbReference type="EMBL" id="KAF2554293.1"/>
    </source>
</evidence>
<organism evidence="2 3">
    <name type="scientific">Brassica cretica</name>
    <name type="common">Mustard</name>
    <dbReference type="NCBI Taxonomy" id="69181"/>
    <lineage>
        <taxon>Eukaryota</taxon>
        <taxon>Viridiplantae</taxon>
        <taxon>Streptophyta</taxon>
        <taxon>Embryophyta</taxon>
        <taxon>Tracheophyta</taxon>
        <taxon>Spermatophyta</taxon>
        <taxon>Magnoliopsida</taxon>
        <taxon>eudicotyledons</taxon>
        <taxon>Gunneridae</taxon>
        <taxon>Pentapetalae</taxon>
        <taxon>rosids</taxon>
        <taxon>malvids</taxon>
        <taxon>Brassicales</taxon>
        <taxon>Brassicaceae</taxon>
        <taxon>Brassiceae</taxon>
        <taxon>Brassica</taxon>
    </lineage>
</organism>
<accession>A0A8S9H869</accession>
<comment type="caution">
    <text evidence="2">The sequence shown here is derived from an EMBL/GenBank/DDBJ whole genome shotgun (WGS) entry which is preliminary data.</text>
</comment>
<protein>
    <recommendedName>
        <fullName evidence="4">Serine hydroxymethyltransferase-like domain-containing protein</fullName>
    </recommendedName>
</protein>
<dbReference type="GO" id="GO:0004372">
    <property type="term" value="F:glycine hydroxymethyltransferase activity"/>
    <property type="evidence" value="ECO:0007669"/>
    <property type="project" value="UniProtKB-EC"/>
</dbReference>
<gene>
    <name evidence="2" type="ORF">F2Q68_00038035</name>
</gene>
<dbReference type="PANTHER" id="PTHR11680">
    <property type="entry name" value="SERINE HYDROXYMETHYLTRANSFERASE"/>
    <property type="match status" value="1"/>
</dbReference>
<evidence type="ECO:0000313" key="3">
    <source>
        <dbReference type="Proteomes" id="UP000712281"/>
    </source>
</evidence>
<proteinExistence type="predicted"/>
<dbReference type="Proteomes" id="UP000712281">
    <property type="component" value="Unassembled WGS sequence"/>
</dbReference>
<dbReference type="GO" id="GO:0030170">
    <property type="term" value="F:pyridoxal phosphate binding"/>
    <property type="evidence" value="ECO:0007669"/>
    <property type="project" value="TreeGrafter"/>
</dbReference>
<dbReference type="GO" id="GO:0005739">
    <property type="term" value="C:mitochondrion"/>
    <property type="evidence" value="ECO:0007669"/>
    <property type="project" value="TreeGrafter"/>
</dbReference>
<dbReference type="Gene3D" id="3.90.1150.10">
    <property type="entry name" value="Aspartate Aminotransferase, domain 1"/>
    <property type="match status" value="1"/>
</dbReference>
<evidence type="ECO:0008006" key="4">
    <source>
        <dbReference type="Google" id="ProtNLM"/>
    </source>
</evidence>
<dbReference type="GO" id="GO:0046653">
    <property type="term" value="P:tetrahydrofolate metabolic process"/>
    <property type="evidence" value="ECO:0007669"/>
    <property type="project" value="TreeGrafter"/>
</dbReference>
<dbReference type="GO" id="GO:0019264">
    <property type="term" value="P:glycine biosynthetic process from serine"/>
    <property type="evidence" value="ECO:0007669"/>
    <property type="project" value="TreeGrafter"/>
</dbReference>
<dbReference type="PANTHER" id="PTHR11680:SF61">
    <property type="entry name" value="SERINE HYDROXYMETHYLTRANSFERASE 1, MITOCHONDRIAL"/>
    <property type="match status" value="1"/>
</dbReference>
<dbReference type="SUPFAM" id="SSF53383">
    <property type="entry name" value="PLP-dependent transferases"/>
    <property type="match status" value="1"/>
</dbReference>
<dbReference type="InterPro" id="IPR015424">
    <property type="entry name" value="PyrdxlP-dep_Trfase"/>
</dbReference>
<comment type="catalytic activity">
    <reaction evidence="1">
        <text>(6R)-5,10-methylene-5,6,7,8-tetrahydrofolate + glycine + H2O = (6S)-5,6,7,8-tetrahydrofolate + L-serine</text>
        <dbReference type="Rhea" id="RHEA:15481"/>
        <dbReference type="ChEBI" id="CHEBI:15377"/>
        <dbReference type="ChEBI" id="CHEBI:15636"/>
        <dbReference type="ChEBI" id="CHEBI:33384"/>
        <dbReference type="ChEBI" id="CHEBI:57305"/>
        <dbReference type="ChEBI" id="CHEBI:57453"/>
        <dbReference type="EC" id="2.1.2.1"/>
    </reaction>
</comment>
<dbReference type="InterPro" id="IPR049943">
    <property type="entry name" value="Ser_HO-MeTrfase-like"/>
</dbReference>
<reference evidence="2" key="1">
    <citation type="submission" date="2019-12" db="EMBL/GenBank/DDBJ databases">
        <title>Genome sequencing and annotation of Brassica cretica.</title>
        <authorList>
            <person name="Studholme D.J."/>
            <person name="Sarris P.F."/>
        </authorList>
    </citation>
    <scope>NUCLEOTIDE SEQUENCE</scope>
    <source>
        <strain evidence="2">PFS-001/15</strain>
        <tissue evidence="2">Leaf</tissue>
    </source>
</reference>
<name>A0A8S9H869_BRACR</name>
<dbReference type="InterPro" id="IPR015422">
    <property type="entry name" value="PyrdxlP-dep_Trfase_small"/>
</dbReference>
<dbReference type="EMBL" id="QGKW02001988">
    <property type="protein sequence ID" value="KAF2554293.1"/>
    <property type="molecule type" value="Genomic_DNA"/>
</dbReference>
<sequence length="161" mass="18205">MEISRLEICVTLQWFRSKSKTCGVQRQERFQKLVALAQPVNGTVGLRVPAGTQPSEHDKKKASDKKTLFTLHPTKTLFLEMFLPWLIRMGTPALTSRGFVEEDFAKAVKLALKVKSEAQGTKMKDFVLAMESSSTIQSEIAKLRHEVEEFAMQFPTIGFEN</sequence>
<evidence type="ECO:0000256" key="1">
    <source>
        <dbReference type="ARBA" id="ARBA00001528"/>
    </source>
</evidence>
<dbReference type="AlphaFoldDB" id="A0A8S9H869"/>